<sequence>MHTVGNPVRVYGEIMLQVMNSLRKMENSTNKDIRKVFESLNTSKSKHFISPQKDTGTYTTGDKYKTLTAVNYIKDRGGNDFKKIGLSWYQLIGHELKHAYDFQHGLESRSHREEVFEGVSGNMHGLDEIPTTYFENLIRTEEKQSKRLTYDGINVYAPKGIPTDIFENWNQIKY</sequence>
<evidence type="ECO:0000313" key="1">
    <source>
        <dbReference type="EMBL" id="EFU29165.1"/>
    </source>
</evidence>
<name>E6KBA3_9BACT</name>
<proteinExistence type="predicted"/>
<reference evidence="1 2" key="1">
    <citation type="submission" date="2010-10" db="EMBL/GenBank/DDBJ databases">
        <authorList>
            <person name="Muzny D."/>
            <person name="Qin X."/>
            <person name="Deng J."/>
            <person name="Jiang H."/>
            <person name="Liu Y."/>
            <person name="Qu J."/>
            <person name="Song X.-Z."/>
            <person name="Zhang L."/>
            <person name="Thornton R."/>
            <person name="Coyle M."/>
            <person name="Francisco L."/>
            <person name="Jackson L."/>
            <person name="Javaid M."/>
            <person name="Korchina V."/>
            <person name="Kovar C."/>
            <person name="Mata R."/>
            <person name="Mathew T."/>
            <person name="Ngo R."/>
            <person name="Nguyen L."/>
            <person name="Nguyen N."/>
            <person name="Okwuonu G."/>
            <person name="Ongeri F."/>
            <person name="Pham C."/>
            <person name="Simmons D."/>
            <person name="Wilczek-Boney K."/>
            <person name="Hale W."/>
            <person name="Jakkamsetti A."/>
            <person name="Pham P."/>
            <person name="Ruth R."/>
            <person name="San Lucas F."/>
            <person name="Warren J."/>
            <person name="Zhang J."/>
            <person name="Zhao Z."/>
            <person name="Zhou C."/>
            <person name="Zhu D."/>
            <person name="Lee S."/>
            <person name="Bess C."/>
            <person name="Blankenburg K."/>
            <person name="Forbes L."/>
            <person name="Fu Q."/>
            <person name="Gubbala S."/>
            <person name="Hirani K."/>
            <person name="Jayaseelan J.C."/>
            <person name="Lara F."/>
            <person name="Munidasa M."/>
            <person name="Palculict T."/>
            <person name="Patil S."/>
            <person name="Pu L.-L."/>
            <person name="Saada N."/>
            <person name="Tang L."/>
            <person name="Weissenberger G."/>
            <person name="Zhu Y."/>
            <person name="Hemphill L."/>
            <person name="Shang Y."/>
            <person name="Youmans B."/>
            <person name="Ayvaz T."/>
            <person name="Ross M."/>
            <person name="Santibanez J."/>
            <person name="Aqrawi P."/>
            <person name="Gross S."/>
            <person name="Joshi V."/>
            <person name="Fowler G."/>
            <person name="Nazareth L."/>
            <person name="Reid J."/>
            <person name="Worley K."/>
            <person name="Petrosino J."/>
            <person name="Highlander S."/>
            <person name="Gibbs R."/>
        </authorList>
    </citation>
    <scope>NUCLEOTIDE SEQUENCE [LARGE SCALE GENOMIC DNA]</scope>
    <source>
        <strain evidence="1 2">ATCC 33574</strain>
    </source>
</reference>
<dbReference type="Proteomes" id="UP000003112">
    <property type="component" value="Unassembled WGS sequence"/>
</dbReference>
<dbReference type="AlphaFoldDB" id="E6KBA3"/>
<gene>
    <name evidence="1" type="ORF">HMPREF6485_2890</name>
</gene>
<accession>E6KBA3</accession>
<dbReference type="HOGENOM" id="CLU_1538687_0_0_10"/>
<protein>
    <submittedName>
        <fullName evidence="1">Uncharacterized protein</fullName>
    </submittedName>
</protein>
<organism evidence="1 2">
    <name type="scientific">Segatella buccae ATCC 33574</name>
    <dbReference type="NCBI Taxonomy" id="873513"/>
    <lineage>
        <taxon>Bacteria</taxon>
        <taxon>Pseudomonadati</taxon>
        <taxon>Bacteroidota</taxon>
        <taxon>Bacteroidia</taxon>
        <taxon>Bacteroidales</taxon>
        <taxon>Prevotellaceae</taxon>
        <taxon>Segatella</taxon>
    </lineage>
</organism>
<evidence type="ECO:0000313" key="2">
    <source>
        <dbReference type="Proteomes" id="UP000003112"/>
    </source>
</evidence>
<dbReference type="EMBL" id="AEPD01000062">
    <property type="protein sequence ID" value="EFU29165.1"/>
    <property type="molecule type" value="Genomic_DNA"/>
</dbReference>
<keyword evidence="2" id="KW-1185">Reference proteome</keyword>
<comment type="caution">
    <text evidence="1">The sequence shown here is derived from an EMBL/GenBank/DDBJ whole genome shotgun (WGS) entry which is preliminary data.</text>
</comment>